<gene>
    <name evidence="1" type="ORF">AVDCRST_MAG64-1286</name>
</gene>
<evidence type="ECO:0000313" key="1">
    <source>
        <dbReference type="EMBL" id="CAA9393054.1"/>
    </source>
</evidence>
<reference evidence="1" key="1">
    <citation type="submission" date="2020-02" db="EMBL/GenBank/DDBJ databases">
        <authorList>
            <person name="Meier V. D."/>
        </authorList>
    </citation>
    <scope>NUCLEOTIDE SEQUENCE</scope>
    <source>
        <strain evidence="1">AVDCRST_MAG64</strain>
    </source>
</reference>
<protein>
    <submittedName>
        <fullName evidence="1">Uncharacterized protein</fullName>
    </submittedName>
</protein>
<dbReference type="AlphaFoldDB" id="A0A6J4NQM1"/>
<name>A0A6J4NQM1_9BACT</name>
<organism evidence="1">
    <name type="scientific">uncultured Phycisphaerae bacterium</name>
    <dbReference type="NCBI Taxonomy" id="904963"/>
    <lineage>
        <taxon>Bacteria</taxon>
        <taxon>Pseudomonadati</taxon>
        <taxon>Planctomycetota</taxon>
        <taxon>Phycisphaerae</taxon>
        <taxon>environmental samples</taxon>
    </lineage>
</organism>
<sequence>MNGQNSGLPSDFRPVTGCVPDWIDIKSICADASRFVGIYALSNVDAVAINNGRAIFTTSDRNGEFRANFQRVVGQAYRDTVSIDGSLTLVYDCEEQRQWLAPRPSAVKFLYSQIEN</sequence>
<dbReference type="EMBL" id="CADCUQ010000294">
    <property type="protein sequence ID" value="CAA9393054.1"/>
    <property type="molecule type" value="Genomic_DNA"/>
</dbReference>
<accession>A0A6J4NQM1</accession>
<proteinExistence type="predicted"/>